<evidence type="ECO:0000313" key="1">
    <source>
        <dbReference type="EMBL" id="KAA5410740.1"/>
    </source>
</evidence>
<protein>
    <submittedName>
        <fullName evidence="1">DUF4313 domain-containing protein</fullName>
    </submittedName>
</protein>
<gene>
    <name evidence="1" type="ORF">F2Y81_29175</name>
</gene>
<dbReference type="Proteomes" id="UP000448877">
    <property type="component" value="Unassembled WGS sequence"/>
</dbReference>
<dbReference type="GeneID" id="75113734"/>
<dbReference type="InterPro" id="IPR025462">
    <property type="entry name" value="DUF4313"/>
</dbReference>
<dbReference type="RefSeq" id="WP_004309358.1">
    <property type="nucleotide sequence ID" value="NZ_CABMLT010000009.1"/>
</dbReference>
<comment type="caution">
    <text evidence="1">The sequence shown here is derived from an EMBL/GenBank/DDBJ whole genome shotgun (WGS) entry which is preliminary data.</text>
</comment>
<accession>A0A108TCA5</accession>
<dbReference type="AlphaFoldDB" id="A0A108TCA5"/>
<dbReference type="Pfam" id="PF14190">
    <property type="entry name" value="DUF4313"/>
    <property type="match status" value="1"/>
</dbReference>
<reference evidence="1 2" key="1">
    <citation type="journal article" date="2019" name="Nat. Med.">
        <title>A library of human gut bacterial isolates paired with longitudinal multiomics data enables mechanistic microbiome research.</title>
        <authorList>
            <person name="Poyet M."/>
            <person name="Groussin M."/>
            <person name="Gibbons S.M."/>
            <person name="Avila-Pacheco J."/>
            <person name="Jiang X."/>
            <person name="Kearney S.M."/>
            <person name="Perrotta A.R."/>
            <person name="Berdy B."/>
            <person name="Zhao S."/>
            <person name="Lieberman T.D."/>
            <person name="Swanson P.K."/>
            <person name="Smith M."/>
            <person name="Roesemann S."/>
            <person name="Alexander J.E."/>
            <person name="Rich S.A."/>
            <person name="Livny J."/>
            <person name="Vlamakis H."/>
            <person name="Clish C."/>
            <person name="Bullock K."/>
            <person name="Deik A."/>
            <person name="Scott J."/>
            <person name="Pierce K.A."/>
            <person name="Xavier R.J."/>
            <person name="Alm E.J."/>
        </authorList>
    </citation>
    <scope>NUCLEOTIDE SEQUENCE [LARGE SCALE GENOMIC DNA]</scope>
    <source>
        <strain evidence="1 2">BIOML-A6</strain>
    </source>
</reference>
<proteinExistence type="predicted"/>
<evidence type="ECO:0000313" key="2">
    <source>
        <dbReference type="Proteomes" id="UP000448877"/>
    </source>
</evidence>
<dbReference type="EMBL" id="VVYV01000124">
    <property type="protein sequence ID" value="KAA5410740.1"/>
    <property type="molecule type" value="Genomic_DNA"/>
</dbReference>
<name>A0A108TCA5_9BACE</name>
<organism evidence="1 2">
    <name type="scientific">Bacteroides cellulosilyticus</name>
    <dbReference type="NCBI Taxonomy" id="246787"/>
    <lineage>
        <taxon>Bacteria</taxon>
        <taxon>Pseudomonadati</taxon>
        <taxon>Bacteroidota</taxon>
        <taxon>Bacteroidia</taxon>
        <taxon>Bacteroidales</taxon>
        <taxon>Bacteroidaceae</taxon>
        <taxon>Bacteroides</taxon>
    </lineage>
</organism>
<sequence>MEKKYVIILSEGKEYLCCHEDGCYYDVSCPMRSFTEGEEDFEIMDSGQNRHGKTYPYHKRKLKLVPGFYPNGWLALSLEVPKTGEAYTVLTVNLEDFPAFGIPDKAFVDINNNPEAMDFLIRYNLAEDTGYRRRSGWVEYPMVKLNLPELYRISPAYFEESGQQSIM</sequence>